<reference evidence="5 6" key="1">
    <citation type="journal article" date="2016" name="Nat. Commun.">
        <title>Thousands of microbial genomes shed light on interconnected biogeochemical processes in an aquifer system.</title>
        <authorList>
            <person name="Anantharaman K."/>
            <person name="Brown C.T."/>
            <person name="Hug L.A."/>
            <person name="Sharon I."/>
            <person name="Castelle C.J."/>
            <person name="Probst A.J."/>
            <person name="Thomas B.C."/>
            <person name="Singh A."/>
            <person name="Wilkins M.J."/>
            <person name="Karaoz U."/>
            <person name="Brodie E.L."/>
            <person name="Williams K.H."/>
            <person name="Hubbard S.S."/>
            <person name="Banfield J.F."/>
        </authorList>
    </citation>
    <scope>NUCLEOTIDE SEQUENCE [LARGE SCALE GENOMIC DNA]</scope>
</reference>
<name>A0A1F7G920_9BACT</name>
<evidence type="ECO:0000313" key="6">
    <source>
        <dbReference type="Proteomes" id="UP000178372"/>
    </source>
</evidence>
<dbReference type="Pfam" id="PF13180">
    <property type="entry name" value="PDZ_2"/>
    <property type="match status" value="1"/>
</dbReference>
<feature type="domain" description="PDZ" evidence="4">
    <location>
        <begin position="289"/>
        <end position="371"/>
    </location>
</feature>
<evidence type="ECO:0000256" key="1">
    <source>
        <dbReference type="ARBA" id="ARBA00010541"/>
    </source>
</evidence>
<dbReference type="InterPro" id="IPR001478">
    <property type="entry name" value="PDZ"/>
</dbReference>
<dbReference type="PRINTS" id="PR00834">
    <property type="entry name" value="PROTEASES2C"/>
</dbReference>
<keyword evidence="2" id="KW-0645">Protease</keyword>
<dbReference type="PANTHER" id="PTHR43343">
    <property type="entry name" value="PEPTIDASE S12"/>
    <property type="match status" value="1"/>
</dbReference>
<dbReference type="PANTHER" id="PTHR43343:SF3">
    <property type="entry name" value="PROTEASE DO-LIKE 8, CHLOROPLASTIC"/>
    <property type="match status" value="1"/>
</dbReference>
<dbReference type="Proteomes" id="UP000178372">
    <property type="component" value="Unassembled WGS sequence"/>
</dbReference>
<dbReference type="EMBL" id="MFZF01000031">
    <property type="protein sequence ID" value="OGK15409.1"/>
    <property type="molecule type" value="Genomic_DNA"/>
</dbReference>
<dbReference type="SUPFAM" id="SSF50156">
    <property type="entry name" value="PDZ domain-like"/>
    <property type="match status" value="1"/>
</dbReference>
<evidence type="ECO:0000256" key="3">
    <source>
        <dbReference type="ARBA" id="ARBA00022801"/>
    </source>
</evidence>
<evidence type="ECO:0000259" key="4">
    <source>
        <dbReference type="SMART" id="SM00228"/>
    </source>
</evidence>
<dbReference type="InterPro" id="IPR043504">
    <property type="entry name" value="Peptidase_S1_PA_chymotrypsin"/>
</dbReference>
<dbReference type="SMART" id="SM00228">
    <property type="entry name" value="PDZ"/>
    <property type="match status" value="1"/>
</dbReference>
<evidence type="ECO:0000256" key="2">
    <source>
        <dbReference type="ARBA" id="ARBA00022670"/>
    </source>
</evidence>
<dbReference type="Gene3D" id="2.40.10.10">
    <property type="entry name" value="Trypsin-like serine proteases"/>
    <property type="match status" value="2"/>
</dbReference>
<dbReference type="InterPro" id="IPR051201">
    <property type="entry name" value="Chloro_Bact_Ser_Proteases"/>
</dbReference>
<sequence>MKKLTGLLAILFVLLVIGNQYDLIELPKSFFEKSSSPALKDVVTEQKQTVTTEESAVIDAIDKSLPSVVTIGISKTSNTGRGFEINPLDPFNPFRQVPGKKQQIDQNIGSGFIIAADGFIVTNKHVVADTEATYRVITQDKKEYKVISIAKDPLNDLAILKIEATNLKPLLLGSSDNLKLGQFVVAIGTPLGEFTNSVTSGIISGLGRGITAGSPYENFVERLDNVIQTDAAISPGNSGGPLINLKGEVIGVNTAVSQEGSNIGFAIPIDVVSDLLKNFNKDKGSIERPFLGVRYKIIDKENAILNKIPQGAYILEVVEGSPAAKAGIQQEDIITEFEGSRLTEDSNQTLAKRIASHKIGDKIKLKIYRDGKQIDKEVTLTPPSQ</sequence>
<keyword evidence="3" id="KW-0378">Hydrolase</keyword>
<dbReference type="SUPFAM" id="SSF50494">
    <property type="entry name" value="Trypsin-like serine proteases"/>
    <property type="match status" value="1"/>
</dbReference>
<comment type="similarity">
    <text evidence="1">Belongs to the peptidase S1C family.</text>
</comment>
<comment type="caution">
    <text evidence="5">The sequence shown here is derived from an EMBL/GenBank/DDBJ whole genome shotgun (WGS) entry which is preliminary data.</text>
</comment>
<gene>
    <name evidence="5" type="ORF">A2690_05125</name>
</gene>
<evidence type="ECO:0000313" key="5">
    <source>
        <dbReference type="EMBL" id="OGK15409.1"/>
    </source>
</evidence>
<accession>A0A1F7G920</accession>
<dbReference type="GO" id="GO:0004252">
    <property type="term" value="F:serine-type endopeptidase activity"/>
    <property type="evidence" value="ECO:0007669"/>
    <property type="project" value="InterPro"/>
</dbReference>
<dbReference type="InterPro" id="IPR001940">
    <property type="entry name" value="Peptidase_S1C"/>
</dbReference>
<organism evidence="5 6">
    <name type="scientific">Candidatus Roizmanbacteria bacterium RIFCSPHIGHO2_01_FULL_39_12b</name>
    <dbReference type="NCBI Taxonomy" id="1802030"/>
    <lineage>
        <taxon>Bacteria</taxon>
        <taxon>Candidatus Roizmaniibacteriota</taxon>
    </lineage>
</organism>
<dbReference type="Gene3D" id="2.30.42.10">
    <property type="match status" value="1"/>
</dbReference>
<dbReference type="InterPro" id="IPR036034">
    <property type="entry name" value="PDZ_sf"/>
</dbReference>
<dbReference type="GO" id="GO:0006508">
    <property type="term" value="P:proteolysis"/>
    <property type="evidence" value="ECO:0007669"/>
    <property type="project" value="UniProtKB-KW"/>
</dbReference>
<dbReference type="Pfam" id="PF13365">
    <property type="entry name" value="Trypsin_2"/>
    <property type="match status" value="1"/>
</dbReference>
<dbReference type="InterPro" id="IPR009003">
    <property type="entry name" value="Peptidase_S1_PA"/>
</dbReference>
<proteinExistence type="inferred from homology"/>
<protein>
    <recommendedName>
        <fullName evidence="4">PDZ domain-containing protein</fullName>
    </recommendedName>
</protein>
<dbReference type="AlphaFoldDB" id="A0A1F7G920"/>